<keyword evidence="3" id="KW-1185">Reference proteome</keyword>
<dbReference type="RefSeq" id="WP_030431980.1">
    <property type="nucleotide sequence ID" value="NZ_JOEF01000022.1"/>
</dbReference>
<protein>
    <submittedName>
        <fullName evidence="2">Uncharacterized protein</fullName>
    </submittedName>
</protein>
<feature type="transmembrane region" description="Helical" evidence="1">
    <location>
        <begin position="38"/>
        <end position="56"/>
    </location>
</feature>
<evidence type="ECO:0000313" key="3">
    <source>
        <dbReference type="Proteomes" id="UP000183376"/>
    </source>
</evidence>
<accession>A0A1H0DTM2</accession>
<reference evidence="2 3" key="1">
    <citation type="submission" date="2016-10" db="EMBL/GenBank/DDBJ databases">
        <authorList>
            <person name="de Groot N.N."/>
        </authorList>
    </citation>
    <scope>NUCLEOTIDE SEQUENCE [LARGE SCALE GENOMIC DNA]</scope>
    <source>
        <strain evidence="2 3">DSM 44149</strain>
    </source>
</reference>
<dbReference type="AlphaFoldDB" id="A0A1H0DTM2"/>
<proteinExistence type="predicted"/>
<dbReference type="STRING" id="211114.SAMN04489726_7986"/>
<dbReference type="Proteomes" id="UP000183376">
    <property type="component" value="Chromosome I"/>
</dbReference>
<keyword evidence="1" id="KW-0472">Membrane</keyword>
<keyword evidence="1" id="KW-1133">Transmembrane helix</keyword>
<organism evidence="2 3">
    <name type="scientific">Allokutzneria albata</name>
    <name type="common">Kibdelosporangium albatum</name>
    <dbReference type="NCBI Taxonomy" id="211114"/>
    <lineage>
        <taxon>Bacteria</taxon>
        <taxon>Bacillati</taxon>
        <taxon>Actinomycetota</taxon>
        <taxon>Actinomycetes</taxon>
        <taxon>Pseudonocardiales</taxon>
        <taxon>Pseudonocardiaceae</taxon>
        <taxon>Allokutzneria</taxon>
    </lineage>
</organism>
<evidence type="ECO:0000313" key="2">
    <source>
        <dbReference type="EMBL" id="SDN73409.1"/>
    </source>
</evidence>
<dbReference type="EMBL" id="LT629701">
    <property type="protein sequence ID" value="SDN73409.1"/>
    <property type="molecule type" value="Genomic_DNA"/>
</dbReference>
<keyword evidence="1" id="KW-0812">Transmembrane</keyword>
<name>A0A1H0DTM2_ALLAB</name>
<sequence>MEGCIVTVIWTLAAVFAAKDVIAASAAAADGDLAKTAWYLGLALAQAALFAVYLRARRTPDAPTTGEGR</sequence>
<evidence type="ECO:0000256" key="1">
    <source>
        <dbReference type="SAM" id="Phobius"/>
    </source>
</evidence>
<gene>
    <name evidence="2" type="ORF">SAMN04489726_7986</name>
</gene>